<dbReference type="Gene3D" id="3.90.1720.10">
    <property type="entry name" value="endopeptidase domain like (from Nostoc punctiforme)"/>
    <property type="match status" value="1"/>
</dbReference>
<evidence type="ECO:0000259" key="1">
    <source>
        <dbReference type="Pfam" id="PF05382"/>
    </source>
</evidence>
<dbReference type="AlphaFoldDB" id="A0A6G8AZW2"/>
<keyword evidence="2" id="KW-0378">Hydrolase</keyword>
<organism evidence="2 3">
    <name type="scientific">Weissella coleopterorum</name>
    <dbReference type="NCBI Taxonomy" id="2714949"/>
    <lineage>
        <taxon>Bacteria</taxon>
        <taxon>Bacillati</taxon>
        <taxon>Bacillota</taxon>
        <taxon>Bacilli</taxon>
        <taxon>Lactobacillales</taxon>
        <taxon>Lactobacillaceae</taxon>
        <taxon>Weissella</taxon>
    </lineage>
</organism>
<proteinExistence type="predicted"/>
<reference evidence="2 3" key="1">
    <citation type="submission" date="2020-03" db="EMBL/GenBank/DDBJ databases">
        <title>Weissella sp. nov., isolated from Cybister lewisianus.</title>
        <authorList>
            <person name="Hyun D.-W."/>
            <person name="Bae J.-W."/>
        </authorList>
    </citation>
    <scope>NUCLEOTIDE SEQUENCE [LARGE SCALE GENOMIC DNA]</scope>
    <source>
        <strain evidence="2 3">HDW19</strain>
    </source>
</reference>
<dbReference type="Pfam" id="PF05382">
    <property type="entry name" value="Amidase_5"/>
    <property type="match status" value="1"/>
</dbReference>
<gene>
    <name evidence="2" type="ORF">G7084_03840</name>
</gene>
<evidence type="ECO:0000313" key="3">
    <source>
        <dbReference type="Proteomes" id="UP000500741"/>
    </source>
</evidence>
<dbReference type="SUPFAM" id="SSF54001">
    <property type="entry name" value="Cysteine proteinases"/>
    <property type="match status" value="1"/>
</dbReference>
<dbReference type="GO" id="GO:0016787">
    <property type="term" value="F:hydrolase activity"/>
    <property type="evidence" value="ECO:0007669"/>
    <property type="project" value="UniProtKB-KW"/>
</dbReference>
<keyword evidence="3" id="KW-1185">Reference proteome</keyword>
<evidence type="ECO:0000313" key="2">
    <source>
        <dbReference type="EMBL" id="QIL50520.1"/>
    </source>
</evidence>
<dbReference type="Proteomes" id="UP000500741">
    <property type="component" value="Chromosome"/>
</dbReference>
<dbReference type="InterPro" id="IPR008044">
    <property type="entry name" value="Phage_lysin"/>
</dbReference>
<dbReference type="InterPro" id="IPR038263">
    <property type="entry name" value="Lytic_exo_TRD_sf"/>
</dbReference>
<name>A0A6G8AZW2_9LACO</name>
<accession>A0A6G8AZW2</accession>
<dbReference type="EMBL" id="CP049888">
    <property type="protein sequence ID" value="QIL50520.1"/>
    <property type="molecule type" value="Genomic_DNA"/>
</dbReference>
<dbReference type="InterPro" id="IPR038765">
    <property type="entry name" value="Papain-like_cys_pep_sf"/>
</dbReference>
<sequence length="283" mass="30956">MAIDKNAIPAWFEQRRGTITYSMEGSHNGSDGTGDCSGTVTQAVYEAGASKPSYLSSTVTLGGYLAANGFVRISANQDWNAERGDVILMSWSPDMSGSGGAGGHTGVMMDGSNFISCDYSTGGQYNTAITSWNWNDYYNRSVPMYIEVWRYEGEQPDNPAPLDPPTNSVSAIERFKQAGNEYTLYNSIRVDEVKFENGLWQAINKKLAGGDDYNYTYNGLPLAIMHRTDGGDENNVGVGSMVAFDDGYNHGTIDEYDEATNGCRIDMGEYGDIWINADELLKL</sequence>
<protein>
    <submittedName>
        <fullName evidence="2">Peptidoglycan hydrolase</fullName>
    </submittedName>
</protein>
<dbReference type="Gene3D" id="2.40.50.670">
    <property type="match status" value="1"/>
</dbReference>
<dbReference type="KEGG" id="wco:G7084_03840"/>
<feature type="domain" description="Bacteriophage lysin" evidence="1">
    <location>
        <begin position="9"/>
        <end position="155"/>
    </location>
</feature>
<dbReference type="RefSeq" id="WP_166010205.1">
    <property type="nucleotide sequence ID" value="NZ_CP049888.1"/>
</dbReference>